<evidence type="ECO:0000256" key="2">
    <source>
        <dbReference type="SAM" id="MobiDB-lite"/>
    </source>
</evidence>
<evidence type="ECO:0000256" key="1">
    <source>
        <dbReference type="SAM" id="Coils"/>
    </source>
</evidence>
<reference evidence="3 4" key="1">
    <citation type="journal article" date="2015" name="Genome Biol. Evol.">
        <title>Comparative Genomics of a Bacterivorous Green Alga Reveals Evolutionary Causalities and Consequences of Phago-Mixotrophic Mode of Nutrition.</title>
        <authorList>
            <person name="Burns J.A."/>
            <person name="Paasch A."/>
            <person name="Narechania A."/>
            <person name="Kim E."/>
        </authorList>
    </citation>
    <scope>NUCLEOTIDE SEQUENCE [LARGE SCALE GENOMIC DNA]</scope>
    <source>
        <strain evidence="3 4">PLY_AMNH</strain>
    </source>
</reference>
<organism evidence="3 4">
    <name type="scientific">Cymbomonas tetramitiformis</name>
    <dbReference type="NCBI Taxonomy" id="36881"/>
    <lineage>
        <taxon>Eukaryota</taxon>
        <taxon>Viridiplantae</taxon>
        <taxon>Chlorophyta</taxon>
        <taxon>Pyramimonadophyceae</taxon>
        <taxon>Pyramimonadales</taxon>
        <taxon>Pyramimonadaceae</taxon>
        <taxon>Cymbomonas</taxon>
    </lineage>
</organism>
<dbReference type="AlphaFoldDB" id="A0AAE0G3E4"/>
<feature type="coiled-coil region" evidence="1">
    <location>
        <begin position="234"/>
        <end position="300"/>
    </location>
</feature>
<evidence type="ECO:0000313" key="3">
    <source>
        <dbReference type="EMBL" id="KAK3270881.1"/>
    </source>
</evidence>
<accession>A0AAE0G3E4</accession>
<name>A0AAE0G3E4_9CHLO</name>
<evidence type="ECO:0000313" key="4">
    <source>
        <dbReference type="Proteomes" id="UP001190700"/>
    </source>
</evidence>
<sequence>MVAPNLNEILCKPEAEEEYLTKLSAKEAKRLEVHKRKKEVELGGVAKMSASWHSISAEHQASRDKFTSMQLAGQRAATLGTQEIAAFLENLKDKHEYELQQLRETMEQQNLRQEQHLAEYKSLVQQHMAEKKAYREELHLKAQKVMAEERAKREEHYEAYFERTKEIESQLAEFHKIEQEQLVEREKAKGIKSAKVKEAWGKRSTQSQVSVEKRHKAKWGTAEQRLEAQRVARQQELELRKKRKAEEMQRVNQRLWNKINQEEERKEEVQRKLQQQVEHAETLKEEQTAFRDKLQQCNKEMVQYVQDSKRVLDTQRVQQQEFLKKKQEHEMKVFDMKEKRKQLMINYLRRCSNVGSQAKADTMNAFQTRCIKGSDKTLGKLPDVKIALPKFPKTPAQPAMPSPSPVLRVVKPKQRPVKDLERMQSSLSPLGQSSAAMSKSSRSLHGHRASSCPPQHLLV</sequence>
<proteinExistence type="predicted"/>
<feature type="compositionally biased region" description="Polar residues" evidence="2">
    <location>
        <begin position="423"/>
        <end position="432"/>
    </location>
</feature>
<comment type="caution">
    <text evidence="3">The sequence shown here is derived from an EMBL/GenBank/DDBJ whole genome shotgun (WGS) entry which is preliminary data.</text>
</comment>
<dbReference type="Proteomes" id="UP001190700">
    <property type="component" value="Unassembled WGS sequence"/>
</dbReference>
<feature type="region of interest" description="Disordered" evidence="2">
    <location>
        <begin position="415"/>
        <end position="459"/>
    </location>
</feature>
<gene>
    <name evidence="3" type="ORF">CYMTET_20738</name>
</gene>
<protein>
    <submittedName>
        <fullName evidence="3">Uncharacterized protein</fullName>
    </submittedName>
</protein>
<feature type="coiled-coil region" evidence="1">
    <location>
        <begin position="85"/>
        <end position="137"/>
    </location>
</feature>
<keyword evidence="4" id="KW-1185">Reference proteome</keyword>
<dbReference type="EMBL" id="LGRX02010156">
    <property type="protein sequence ID" value="KAK3270881.1"/>
    <property type="molecule type" value="Genomic_DNA"/>
</dbReference>
<keyword evidence="1" id="KW-0175">Coiled coil</keyword>